<dbReference type="OrthoDB" id="9806440at2"/>
<dbReference type="PANTHER" id="PTHR34040:SF2">
    <property type="entry name" value="FLAGELLAR BIOSYNTHETIC PROTEIN FLIQ"/>
    <property type="match status" value="1"/>
</dbReference>
<dbReference type="AlphaFoldDB" id="A0A517NVM8"/>
<evidence type="ECO:0000256" key="2">
    <source>
        <dbReference type="ARBA" id="ARBA00006156"/>
    </source>
</evidence>
<keyword evidence="4 7" id="KW-0812">Transmembrane</keyword>
<organism evidence="8 9">
    <name type="scientific">Stieleria marina</name>
    <dbReference type="NCBI Taxonomy" id="1930275"/>
    <lineage>
        <taxon>Bacteria</taxon>
        <taxon>Pseudomonadati</taxon>
        <taxon>Planctomycetota</taxon>
        <taxon>Planctomycetia</taxon>
        <taxon>Pirellulales</taxon>
        <taxon>Pirellulaceae</taxon>
        <taxon>Stieleria</taxon>
    </lineage>
</organism>
<evidence type="ECO:0000256" key="6">
    <source>
        <dbReference type="ARBA" id="ARBA00023136"/>
    </source>
</evidence>
<proteinExistence type="inferred from homology"/>
<keyword evidence="6 7" id="KW-0472">Membrane</keyword>
<accession>A0A517NVM8</accession>
<evidence type="ECO:0000256" key="4">
    <source>
        <dbReference type="ARBA" id="ARBA00022692"/>
    </source>
</evidence>
<evidence type="ECO:0000313" key="9">
    <source>
        <dbReference type="Proteomes" id="UP000319817"/>
    </source>
</evidence>
<evidence type="ECO:0000256" key="5">
    <source>
        <dbReference type="ARBA" id="ARBA00022989"/>
    </source>
</evidence>
<dbReference type="GO" id="GO:0009306">
    <property type="term" value="P:protein secretion"/>
    <property type="evidence" value="ECO:0007669"/>
    <property type="project" value="InterPro"/>
</dbReference>
<evidence type="ECO:0000256" key="1">
    <source>
        <dbReference type="ARBA" id="ARBA00004651"/>
    </source>
</evidence>
<dbReference type="PIRSF" id="PIRSF004669">
    <property type="entry name" value="FliQ"/>
    <property type="match status" value="1"/>
</dbReference>
<keyword evidence="8" id="KW-0966">Cell projection</keyword>
<name>A0A517NVM8_9BACT</name>
<dbReference type="InterPro" id="IPR002191">
    <property type="entry name" value="Bac_export_3"/>
</dbReference>
<keyword evidence="8" id="KW-0969">Cilium</keyword>
<protein>
    <submittedName>
        <fullName evidence="8">Flagellar biosynthetic protein FliQ</fullName>
    </submittedName>
</protein>
<comment type="subcellular location">
    <subcellularLocation>
        <location evidence="1">Cell membrane</location>
        <topology evidence="1">Multi-pass membrane protein</topology>
    </subcellularLocation>
</comment>
<keyword evidence="5 7" id="KW-1133">Transmembrane helix</keyword>
<evidence type="ECO:0000256" key="7">
    <source>
        <dbReference type="SAM" id="Phobius"/>
    </source>
</evidence>
<dbReference type="PANTHER" id="PTHR34040">
    <property type="entry name" value="FLAGELLAR BIOSYNTHETIC PROTEIN FLIQ"/>
    <property type="match status" value="1"/>
</dbReference>
<keyword evidence="9" id="KW-1185">Reference proteome</keyword>
<evidence type="ECO:0000313" key="8">
    <source>
        <dbReference type="EMBL" id="QDT11175.1"/>
    </source>
</evidence>
<dbReference type="RefSeq" id="WP_145419011.1">
    <property type="nucleotide sequence ID" value="NZ_CP036526.1"/>
</dbReference>
<keyword evidence="8" id="KW-0282">Flagellum</keyword>
<gene>
    <name evidence="8" type="primary">fliQ_2</name>
    <name evidence="8" type="ORF">K239x_31690</name>
</gene>
<reference evidence="8 9" key="1">
    <citation type="submission" date="2019-02" db="EMBL/GenBank/DDBJ databases">
        <title>Deep-cultivation of Planctomycetes and their phenomic and genomic characterization uncovers novel biology.</title>
        <authorList>
            <person name="Wiegand S."/>
            <person name="Jogler M."/>
            <person name="Boedeker C."/>
            <person name="Pinto D."/>
            <person name="Vollmers J."/>
            <person name="Rivas-Marin E."/>
            <person name="Kohn T."/>
            <person name="Peeters S.H."/>
            <person name="Heuer A."/>
            <person name="Rast P."/>
            <person name="Oberbeckmann S."/>
            <person name="Bunk B."/>
            <person name="Jeske O."/>
            <person name="Meyerdierks A."/>
            <person name="Storesund J.E."/>
            <person name="Kallscheuer N."/>
            <person name="Luecker S."/>
            <person name="Lage O.M."/>
            <person name="Pohl T."/>
            <person name="Merkel B.J."/>
            <person name="Hornburger P."/>
            <person name="Mueller R.-W."/>
            <person name="Bruemmer F."/>
            <person name="Labrenz M."/>
            <person name="Spormann A.M."/>
            <person name="Op den Camp H."/>
            <person name="Overmann J."/>
            <person name="Amann R."/>
            <person name="Jetten M.S.M."/>
            <person name="Mascher T."/>
            <person name="Medema M.H."/>
            <person name="Devos D.P."/>
            <person name="Kaster A.-K."/>
            <person name="Ovreas L."/>
            <person name="Rohde M."/>
            <person name="Galperin M.Y."/>
            <person name="Jogler C."/>
        </authorList>
    </citation>
    <scope>NUCLEOTIDE SEQUENCE [LARGE SCALE GENOMIC DNA]</scope>
    <source>
        <strain evidence="8 9">K23_9</strain>
    </source>
</reference>
<keyword evidence="3" id="KW-1003">Cell membrane</keyword>
<dbReference type="EMBL" id="CP036526">
    <property type="protein sequence ID" value="QDT11175.1"/>
    <property type="molecule type" value="Genomic_DNA"/>
</dbReference>
<sequence>MEFEDAVALGHQFFWMALILSAPVVIVSLVVGLMISIGQTVTSIQEQTLSFAPRIVAVAFVLMALANWYLTMLQTYTVNLMTQMVEFVR</sequence>
<dbReference type="GO" id="GO:0005886">
    <property type="term" value="C:plasma membrane"/>
    <property type="evidence" value="ECO:0007669"/>
    <property type="project" value="UniProtKB-SubCell"/>
</dbReference>
<feature type="transmembrane region" description="Helical" evidence="7">
    <location>
        <begin position="12"/>
        <end position="37"/>
    </location>
</feature>
<comment type="similarity">
    <text evidence="2">Belongs to the FliQ/MopD/SpaQ family.</text>
</comment>
<dbReference type="Proteomes" id="UP000319817">
    <property type="component" value="Chromosome"/>
</dbReference>
<dbReference type="Pfam" id="PF01313">
    <property type="entry name" value="Bac_export_3"/>
    <property type="match status" value="1"/>
</dbReference>
<evidence type="ECO:0000256" key="3">
    <source>
        <dbReference type="ARBA" id="ARBA00022475"/>
    </source>
</evidence>
<dbReference type="PRINTS" id="PR00952">
    <property type="entry name" value="TYPE3IMQPROT"/>
</dbReference>
<feature type="transmembrane region" description="Helical" evidence="7">
    <location>
        <begin position="49"/>
        <end position="70"/>
    </location>
</feature>